<evidence type="ECO:0000259" key="2">
    <source>
        <dbReference type="PROSITE" id="PS50943"/>
    </source>
</evidence>
<dbReference type="CDD" id="cd00093">
    <property type="entry name" value="HTH_XRE"/>
    <property type="match status" value="1"/>
</dbReference>
<dbReference type="GO" id="GO:0003700">
    <property type="term" value="F:DNA-binding transcription factor activity"/>
    <property type="evidence" value="ECO:0007669"/>
    <property type="project" value="TreeGrafter"/>
</dbReference>
<name>A0A1M5XWU8_9CLOT</name>
<dbReference type="SUPFAM" id="SSF47413">
    <property type="entry name" value="lambda repressor-like DNA-binding domains"/>
    <property type="match status" value="1"/>
</dbReference>
<feature type="domain" description="HTH cro/C1-type" evidence="2">
    <location>
        <begin position="8"/>
        <end position="69"/>
    </location>
</feature>
<dbReference type="AlphaFoldDB" id="A0A1M5XWU8"/>
<dbReference type="InterPro" id="IPR010982">
    <property type="entry name" value="Lambda_DNA-bd_dom_sf"/>
</dbReference>
<protein>
    <submittedName>
        <fullName evidence="3">Helix-turn-helix</fullName>
    </submittedName>
</protein>
<keyword evidence="4" id="KW-1185">Reference proteome</keyword>
<dbReference type="GO" id="GO:0003677">
    <property type="term" value="F:DNA binding"/>
    <property type="evidence" value="ECO:0007669"/>
    <property type="project" value="UniProtKB-KW"/>
</dbReference>
<dbReference type="InterPro" id="IPR001387">
    <property type="entry name" value="Cro/C1-type_HTH"/>
</dbReference>
<dbReference type="Pfam" id="PF01381">
    <property type="entry name" value="HTH_3"/>
    <property type="match status" value="1"/>
</dbReference>
<sequence>MKALGQLIKDYRATNDLSLREFAKKSNVSHSYIDKLEKGFDNRTGKKVEPTIDTIEKISKAMNVSLEFVLTQTGKISKYEKAGSISEQILKFIENEYGDINYNESLVKDLANVIENHLTETNNKKDSD</sequence>
<evidence type="ECO:0000256" key="1">
    <source>
        <dbReference type="ARBA" id="ARBA00023125"/>
    </source>
</evidence>
<dbReference type="GO" id="GO:0005829">
    <property type="term" value="C:cytosol"/>
    <property type="evidence" value="ECO:0007669"/>
    <property type="project" value="TreeGrafter"/>
</dbReference>
<dbReference type="RefSeq" id="WP_073340787.1">
    <property type="nucleotide sequence ID" value="NZ_FQXM01000039.1"/>
</dbReference>
<accession>A0A1M5XWU8</accession>
<dbReference type="STRING" id="1121316.SAMN02745207_03980"/>
<dbReference type="InterPro" id="IPR050807">
    <property type="entry name" value="TransReg_Diox_bact_type"/>
</dbReference>
<evidence type="ECO:0000313" key="3">
    <source>
        <dbReference type="EMBL" id="SHI04008.1"/>
    </source>
</evidence>
<evidence type="ECO:0000313" key="4">
    <source>
        <dbReference type="Proteomes" id="UP000184447"/>
    </source>
</evidence>
<keyword evidence="1" id="KW-0238">DNA-binding</keyword>
<dbReference type="Proteomes" id="UP000184447">
    <property type="component" value="Unassembled WGS sequence"/>
</dbReference>
<dbReference type="Gene3D" id="1.10.260.40">
    <property type="entry name" value="lambda repressor-like DNA-binding domains"/>
    <property type="match status" value="1"/>
</dbReference>
<dbReference type="PANTHER" id="PTHR46797:SF1">
    <property type="entry name" value="METHYLPHOSPHONATE SYNTHASE"/>
    <property type="match status" value="1"/>
</dbReference>
<reference evidence="3 4" key="1">
    <citation type="submission" date="2016-11" db="EMBL/GenBank/DDBJ databases">
        <authorList>
            <person name="Jaros S."/>
            <person name="Januszkiewicz K."/>
            <person name="Wedrychowicz H."/>
        </authorList>
    </citation>
    <scope>NUCLEOTIDE SEQUENCE [LARGE SCALE GENOMIC DNA]</scope>
    <source>
        <strain evidence="3 4">DSM 8605</strain>
    </source>
</reference>
<dbReference type="EMBL" id="FQXM01000039">
    <property type="protein sequence ID" value="SHI04008.1"/>
    <property type="molecule type" value="Genomic_DNA"/>
</dbReference>
<dbReference type="PROSITE" id="PS50943">
    <property type="entry name" value="HTH_CROC1"/>
    <property type="match status" value="1"/>
</dbReference>
<dbReference type="PANTHER" id="PTHR46797">
    <property type="entry name" value="HTH-TYPE TRANSCRIPTIONAL REGULATOR"/>
    <property type="match status" value="1"/>
</dbReference>
<proteinExistence type="predicted"/>
<organism evidence="3 4">
    <name type="scientific">Clostridium grantii DSM 8605</name>
    <dbReference type="NCBI Taxonomy" id="1121316"/>
    <lineage>
        <taxon>Bacteria</taxon>
        <taxon>Bacillati</taxon>
        <taxon>Bacillota</taxon>
        <taxon>Clostridia</taxon>
        <taxon>Eubacteriales</taxon>
        <taxon>Clostridiaceae</taxon>
        <taxon>Clostridium</taxon>
    </lineage>
</organism>
<dbReference type="SMART" id="SM00530">
    <property type="entry name" value="HTH_XRE"/>
    <property type="match status" value="1"/>
</dbReference>
<gene>
    <name evidence="3" type="ORF">SAMN02745207_03980</name>
</gene>
<dbReference type="OrthoDB" id="2080915at2"/>